<dbReference type="Proteomes" id="UP001596990">
    <property type="component" value="Unassembled WGS sequence"/>
</dbReference>
<protein>
    <recommendedName>
        <fullName evidence="4">DUF3139 domain-containing protein</fullName>
    </recommendedName>
</protein>
<reference evidence="3" key="1">
    <citation type="journal article" date="2019" name="Int. J. Syst. Evol. Microbiol.">
        <title>The Global Catalogue of Microorganisms (GCM) 10K type strain sequencing project: providing services to taxonomists for standard genome sequencing and annotation.</title>
        <authorList>
            <consortium name="The Broad Institute Genomics Platform"/>
            <consortium name="The Broad Institute Genome Sequencing Center for Infectious Disease"/>
            <person name="Wu L."/>
            <person name="Ma J."/>
        </authorList>
    </citation>
    <scope>NUCLEOTIDE SEQUENCE [LARGE SCALE GENOMIC DNA]</scope>
    <source>
        <strain evidence="3">CCUG 56607</strain>
    </source>
</reference>
<keyword evidence="1" id="KW-0812">Transmembrane</keyword>
<dbReference type="RefSeq" id="WP_386063215.1">
    <property type="nucleotide sequence ID" value="NZ_JBHTKL010000006.1"/>
</dbReference>
<keyword evidence="1" id="KW-1133">Transmembrane helix</keyword>
<evidence type="ECO:0000313" key="3">
    <source>
        <dbReference type="Proteomes" id="UP001596990"/>
    </source>
</evidence>
<feature type="transmembrane region" description="Helical" evidence="1">
    <location>
        <begin position="33"/>
        <end position="51"/>
    </location>
</feature>
<organism evidence="2 3">
    <name type="scientific">Thalassobacillus hwangdonensis</name>
    <dbReference type="NCBI Taxonomy" id="546108"/>
    <lineage>
        <taxon>Bacteria</taxon>
        <taxon>Bacillati</taxon>
        <taxon>Bacillota</taxon>
        <taxon>Bacilli</taxon>
        <taxon>Bacillales</taxon>
        <taxon>Bacillaceae</taxon>
        <taxon>Thalassobacillus</taxon>
    </lineage>
</organism>
<evidence type="ECO:0008006" key="4">
    <source>
        <dbReference type="Google" id="ProtNLM"/>
    </source>
</evidence>
<evidence type="ECO:0000313" key="2">
    <source>
        <dbReference type="EMBL" id="MFD1020834.1"/>
    </source>
</evidence>
<evidence type="ECO:0000256" key="1">
    <source>
        <dbReference type="SAM" id="Phobius"/>
    </source>
</evidence>
<accession>A0ABW3L441</accession>
<proteinExistence type="predicted"/>
<sequence length="146" mass="16808">MHPSTVIVLILLFGISMCISLLALLFSDKWKRFIWGGAALLLLAGSGFYAVRPWIVSHQIANATDRLQLHLKERYPEEYWEISDTDEYRIKGEVTLHVIFESENRTVYEYQIQGGSVVQTDMWLVNSGDPVFSDGVEPEHKESRYE</sequence>
<feature type="transmembrane region" description="Helical" evidence="1">
    <location>
        <begin position="6"/>
        <end position="26"/>
    </location>
</feature>
<keyword evidence="1" id="KW-0472">Membrane</keyword>
<name>A0ABW3L441_9BACI</name>
<comment type="caution">
    <text evidence="2">The sequence shown here is derived from an EMBL/GenBank/DDBJ whole genome shotgun (WGS) entry which is preliminary data.</text>
</comment>
<keyword evidence="3" id="KW-1185">Reference proteome</keyword>
<gene>
    <name evidence="2" type="ORF">ACFQ2J_16725</name>
</gene>
<dbReference type="EMBL" id="JBHTKL010000006">
    <property type="protein sequence ID" value="MFD1020834.1"/>
    <property type="molecule type" value="Genomic_DNA"/>
</dbReference>